<dbReference type="Proteomes" id="UP000004221">
    <property type="component" value="Unassembled WGS sequence"/>
</dbReference>
<keyword evidence="1" id="KW-1133">Transmembrane helix</keyword>
<dbReference type="EMBL" id="CAGS01000611">
    <property type="protein sequence ID" value="CCF85989.1"/>
    <property type="molecule type" value="Genomic_DNA"/>
</dbReference>
<reference evidence="2 3" key="1">
    <citation type="journal article" date="2012" name="ISME J.">
        <title>Nitrification expanded: discovery, physiology and genomics of a nitrite-oxidizing bacterium from the phylum Chloroflexi.</title>
        <authorList>
            <person name="Sorokin D.Y."/>
            <person name="Lucker S."/>
            <person name="Vejmelkova D."/>
            <person name="Kostrikina N.A."/>
            <person name="Kleerebezem R."/>
            <person name="Rijpstra W.I."/>
            <person name="Damste J.S."/>
            <person name="Le Paslier D."/>
            <person name="Muyzer G."/>
            <person name="Wagner M."/>
            <person name="van Loosdrecht M.C."/>
            <person name="Daims H."/>
        </authorList>
    </citation>
    <scope>NUCLEOTIDE SEQUENCE [LARGE SCALE GENOMIC DNA]</scope>
    <source>
        <strain evidence="3">none</strain>
    </source>
</reference>
<organism evidence="2 3">
    <name type="scientific">Nitrolancea hollandica Lb</name>
    <dbReference type="NCBI Taxonomy" id="1129897"/>
    <lineage>
        <taxon>Bacteria</taxon>
        <taxon>Pseudomonadati</taxon>
        <taxon>Thermomicrobiota</taxon>
        <taxon>Thermomicrobia</taxon>
        <taxon>Sphaerobacterales</taxon>
        <taxon>Sphaerobacterineae</taxon>
        <taxon>Sphaerobacteraceae</taxon>
        <taxon>Nitrolancea</taxon>
    </lineage>
</organism>
<dbReference type="RefSeq" id="WP_008481421.1">
    <property type="nucleotide sequence ID" value="NZ_CAGS01000611.1"/>
</dbReference>
<comment type="caution">
    <text evidence="2">The sequence shown here is derived from an EMBL/GenBank/DDBJ whole genome shotgun (WGS) entry which is preliminary data.</text>
</comment>
<feature type="transmembrane region" description="Helical" evidence="1">
    <location>
        <begin position="7"/>
        <end position="26"/>
    </location>
</feature>
<proteinExistence type="predicted"/>
<accession>I4EMS6</accession>
<evidence type="ECO:0000313" key="3">
    <source>
        <dbReference type="Proteomes" id="UP000004221"/>
    </source>
</evidence>
<keyword evidence="1" id="KW-0812">Transmembrane</keyword>
<evidence type="ECO:0000313" key="2">
    <source>
        <dbReference type="EMBL" id="CCF85989.1"/>
    </source>
</evidence>
<protein>
    <submittedName>
        <fullName evidence="2">Uncharacterized protein</fullName>
    </submittedName>
</protein>
<dbReference type="OrthoDB" id="3574334at2"/>
<feature type="transmembrane region" description="Helical" evidence="1">
    <location>
        <begin position="152"/>
        <end position="171"/>
    </location>
</feature>
<dbReference type="AlphaFoldDB" id="I4EMS6"/>
<feature type="transmembrane region" description="Helical" evidence="1">
    <location>
        <begin position="65"/>
        <end position="86"/>
    </location>
</feature>
<keyword evidence="3" id="KW-1185">Reference proteome</keyword>
<feature type="transmembrane region" description="Helical" evidence="1">
    <location>
        <begin position="177"/>
        <end position="198"/>
    </location>
</feature>
<evidence type="ECO:0000256" key="1">
    <source>
        <dbReference type="SAM" id="Phobius"/>
    </source>
</evidence>
<sequence length="203" mass="21618">MTTLPPVTIILFLTGIAVWVEGVYHLGIDAEPVPGGIPATDRFGSMRATAGGPGTAMAGPLPVRAVGWIMLLAGLSDFVQAFYIMAAKPLGTPETVRLGGLVAIYAGFFTFLGIAQILGLDMRVIGDAAIPVGIVPLVYIPLFFADSWMMRSIIVIWGIAFIATWAHTHNWLSARIFGAYLVLVAIFTFFLPPALLALGHPLP</sequence>
<feature type="transmembrane region" description="Helical" evidence="1">
    <location>
        <begin position="98"/>
        <end position="118"/>
    </location>
</feature>
<keyword evidence="1" id="KW-0472">Membrane</keyword>
<gene>
    <name evidence="2" type="ORF">NITHO_6490001</name>
</gene>
<name>I4EMS6_9BACT</name>